<dbReference type="PROSITE" id="PS51208">
    <property type="entry name" value="AUTOTRANSPORTER"/>
    <property type="match status" value="1"/>
</dbReference>
<organism evidence="2">
    <name type="scientific">Phascolarctobacterium faecium</name>
    <dbReference type="NCBI Taxonomy" id="33025"/>
    <lineage>
        <taxon>Bacteria</taxon>
        <taxon>Bacillati</taxon>
        <taxon>Bacillota</taxon>
        <taxon>Negativicutes</taxon>
        <taxon>Acidaminococcales</taxon>
        <taxon>Acidaminococcaceae</taxon>
        <taxon>Phascolarctobacterium</taxon>
    </lineage>
</organism>
<dbReference type="eggNOG" id="COG3468">
    <property type="taxonomic scope" value="Bacteria"/>
</dbReference>
<dbReference type="AlphaFoldDB" id="R6J8I1"/>
<proteinExistence type="predicted"/>
<dbReference type="Gene3D" id="2.40.128.130">
    <property type="entry name" value="Autotransporter beta-domain"/>
    <property type="match status" value="1"/>
</dbReference>
<evidence type="ECO:0000313" key="2">
    <source>
        <dbReference type="EMBL" id="CDB46572.1"/>
    </source>
</evidence>
<dbReference type="SMART" id="SM00869">
    <property type="entry name" value="Autotransporter"/>
    <property type="match status" value="1"/>
</dbReference>
<reference evidence="2" key="1">
    <citation type="submission" date="2012-11" db="EMBL/GenBank/DDBJ databases">
        <title>Dependencies among metagenomic species, viruses, plasmids and units of genetic variation.</title>
        <authorList>
            <person name="Nielsen H.B."/>
            <person name="Almeida M."/>
            <person name="Juncker A.S."/>
            <person name="Rasmussen S."/>
            <person name="Li J."/>
            <person name="Sunagawa S."/>
            <person name="Plichta D."/>
            <person name="Gautier L."/>
            <person name="Le Chatelier E."/>
            <person name="Peletier E."/>
            <person name="Bonde I."/>
            <person name="Nielsen T."/>
            <person name="Manichanh C."/>
            <person name="Arumugam M."/>
            <person name="Batto J."/>
            <person name="Santos M.B.Q.D."/>
            <person name="Blom N."/>
            <person name="Borruel N."/>
            <person name="Burgdorf K.S."/>
            <person name="Boumezbeur F."/>
            <person name="Casellas F."/>
            <person name="Dore J."/>
            <person name="Guarner F."/>
            <person name="Hansen T."/>
            <person name="Hildebrand F."/>
            <person name="Kaas R.S."/>
            <person name="Kennedy S."/>
            <person name="Kristiansen K."/>
            <person name="Kultima J.R."/>
            <person name="Leonard P."/>
            <person name="Levenez F."/>
            <person name="Lund O."/>
            <person name="Moumen B."/>
            <person name="Le Paslier D."/>
            <person name="Pons N."/>
            <person name="Pedersen O."/>
            <person name="Prifti E."/>
            <person name="Qin J."/>
            <person name="Raes J."/>
            <person name="Tap J."/>
            <person name="Tims S."/>
            <person name="Ussery D.W."/>
            <person name="Yamada T."/>
            <person name="MetaHit consortium"/>
            <person name="Renault P."/>
            <person name="Sicheritz-Ponten T."/>
            <person name="Bork P."/>
            <person name="Wang J."/>
            <person name="Brunak S."/>
            <person name="Ehrlich S.D."/>
        </authorList>
    </citation>
    <scope>NUCLEOTIDE SEQUENCE [LARGE SCALE GENOMIC DNA]</scope>
</reference>
<sequence>MKNRWRLGKAITHTLLATTFVYQGGMSVAGAAQVTEITGNASGGAISGNNITYSNTSLFGYKHDDSTAATDGAVTLTNADIFISSGTTGLKGVYGGYSAGGAATGNSVFVTGYKHSSAPFGNSVICGGYAGSGAADGNKITFTNSKSSGVLYGGWAEAGDAKNSVVTITGSTITSNVVGGHTNAGTADNNEVKITDSEISYVVVGGEIFTDGSNASGAATNNKVTLINSSANIVYGGRVGGTWGIATGDTSANGIGDATGNTLTIESLKSGSTINLEQIFGGVVTGQGNANSNKVVLGKTGAGAVTMDKVNTLYGGGSQNGGGVRGGDANGNEIAIRSNVTLRTGTGSSNGTRIYGGYAYAGAANDNEVTISGGHVADMVIGGSSSTGAFGSGTANGNKVRVTGGSSIGGAVYGGFIGMGSASINNIIIEGGTIGGDIYGGYSGYGDAINNSITISGTVDLSNRTIYGGGSVSGNVKTGNTVSFKNTGGSVKAIKNIDVLGVSALANNGNALTITNGAIGDLADTTVKLVASDSGLQVGQQITLVQANSGVITNTTSLDQATLKKNSNAFISYDFEEVAGLNDAIAVIVTGKEADTANARALAESRAAGVALLNQSSDLLIDQGFGAVKFNGEGVVKDTYGFATTGGSSIRYNTGSFVKANGFSLIAGLAQKTTVDNGVWHLGAFFENGHSNYSTHNDGVDGAVRGDGDATYNGGGILARFDSAGGMYGEASMRAGSIKNKFGGFAYNGGTGSYEDRSTYYGAYLGLGQQRQLSKNTSLDIYGKYFYTHQQGSDFEVLGEQVTTAAVKSSRMQLGGRLTKQVTAEVSYYGGVAWEYEFDGAADMAVAGADLAAPSLKGSSGIVEMGIRLKPSKTGKITLDLGAQGHFGKRRGFSGGLQINYSF</sequence>
<dbReference type="HOGENOM" id="CLU_313024_0_0_9"/>
<dbReference type="STRING" id="1262914.BN533_01628"/>
<dbReference type="InterPro" id="IPR036709">
    <property type="entry name" value="Autotransporte_beta_dom_sf"/>
</dbReference>
<name>R6J8I1_9FIRM</name>
<dbReference type="SUPFAM" id="SSF103515">
    <property type="entry name" value="Autotransporter"/>
    <property type="match status" value="1"/>
</dbReference>
<dbReference type="InterPro" id="IPR005546">
    <property type="entry name" value="Autotransporte_beta"/>
</dbReference>
<comment type="caution">
    <text evidence="2">The sequence shown here is derived from an EMBL/GenBank/DDBJ whole genome shotgun (WGS) entry which is preliminary data.</text>
</comment>
<dbReference type="RefSeq" id="WP_021718528.1">
    <property type="nucleotide sequence ID" value="NZ_CAUERG010000002.1"/>
</dbReference>
<protein>
    <submittedName>
        <fullName evidence="2">Outer membrane autotransporter barrel domain protein</fullName>
    </submittedName>
</protein>
<feature type="domain" description="Autotransporter" evidence="1">
    <location>
        <begin position="634"/>
        <end position="903"/>
    </location>
</feature>
<accession>R6J8I1</accession>
<gene>
    <name evidence="2" type="ORF">BN533_01628</name>
</gene>
<dbReference type="EMBL" id="CBDS010000087">
    <property type="protein sequence ID" value="CDB46572.1"/>
    <property type="molecule type" value="Genomic_DNA"/>
</dbReference>
<evidence type="ECO:0000259" key="1">
    <source>
        <dbReference type="PROSITE" id="PS51208"/>
    </source>
</evidence>